<evidence type="ECO:0000259" key="5">
    <source>
        <dbReference type="Pfam" id="PF13844"/>
    </source>
</evidence>
<dbReference type="PANTHER" id="PTHR44366:SF1">
    <property type="entry name" value="UDP-N-ACETYLGLUCOSAMINE--PEPTIDE N-ACETYLGLUCOSAMINYLTRANSFERASE 110 KDA SUBUNIT"/>
    <property type="match status" value="1"/>
</dbReference>
<dbReference type="Gene3D" id="3.40.50.11380">
    <property type="match status" value="1"/>
</dbReference>
<evidence type="ECO:0000313" key="6">
    <source>
        <dbReference type="EMBL" id="CAD8750153.1"/>
    </source>
</evidence>
<dbReference type="EMBL" id="HBFK01027402">
    <property type="protein sequence ID" value="CAD8750153.1"/>
    <property type="molecule type" value="Transcribed_RNA"/>
</dbReference>
<protein>
    <recommendedName>
        <fullName evidence="5">O-GlcNAc transferase C-terminal domain-containing protein</fullName>
    </recommendedName>
</protein>
<proteinExistence type="predicted"/>
<comment type="pathway">
    <text evidence="1">Protein modification; protein glycosylation.</text>
</comment>
<dbReference type="GO" id="GO:0097363">
    <property type="term" value="F:protein O-acetylglucosaminyltransferase activity"/>
    <property type="evidence" value="ECO:0007669"/>
    <property type="project" value="TreeGrafter"/>
</dbReference>
<dbReference type="Gene3D" id="3.40.50.2000">
    <property type="entry name" value="Glycogen Phosphorylase B"/>
    <property type="match status" value="1"/>
</dbReference>
<reference evidence="6" key="1">
    <citation type="submission" date="2021-01" db="EMBL/GenBank/DDBJ databases">
        <authorList>
            <person name="Corre E."/>
            <person name="Pelletier E."/>
            <person name="Niang G."/>
            <person name="Scheremetjew M."/>
            <person name="Finn R."/>
            <person name="Kale V."/>
            <person name="Holt S."/>
            <person name="Cochrane G."/>
            <person name="Meng A."/>
            <person name="Brown T."/>
            <person name="Cohen L."/>
        </authorList>
    </citation>
    <scope>NUCLEOTIDE SEQUENCE</scope>
    <source>
        <strain evidence="6">CCMP441</strain>
    </source>
</reference>
<keyword evidence="3" id="KW-0677">Repeat</keyword>
<keyword evidence="2" id="KW-0808">Transferase</keyword>
<dbReference type="Pfam" id="PF13844">
    <property type="entry name" value="Glyco_transf_41"/>
    <property type="match status" value="2"/>
</dbReference>
<dbReference type="InterPro" id="IPR037919">
    <property type="entry name" value="OGT"/>
</dbReference>
<keyword evidence="4" id="KW-0802">TPR repeat</keyword>
<evidence type="ECO:0000256" key="1">
    <source>
        <dbReference type="ARBA" id="ARBA00004922"/>
    </source>
</evidence>
<dbReference type="GO" id="GO:0006493">
    <property type="term" value="P:protein O-linked glycosylation"/>
    <property type="evidence" value="ECO:0007669"/>
    <property type="project" value="InterPro"/>
</dbReference>
<evidence type="ECO:0000256" key="3">
    <source>
        <dbReference type="ARBA" id="ARBA00022737"/>
    </source>
</evidence>
<dbReference type="AlphaFoldDB" id="A0A7S0XYB7"/>
<name>A0A7S0XYB7_HEMAN</name>
<dbReference type="PANTHER" id="PTHR44366">
    <property type="entry name" value="UDP-N-ACETYLGLUCOSAMINE--PEPTIDE N-ACETYLGLUCOSAMINYLTRANSFERASE 110 KDA SUBUNIT"/>
    <property type="match status" value="1"/>
</dbReference>
<accession>A0A7S0XYB7</accession>
<sequence length="382" mass="42376">MMVAYVNGAGFHNGTTTARCLQSMFSMHDRKRVRVVGVAGSGDDASPERASIKAGCDVWVDADTMTVTEVARRIEAEGVHIMVDTTGYTMKQKTEILAVARAPIVLSFHGFPGTMGAHFVHYLAADRLTTPPEHQSFYTEMSAILPETYLINDHKQSRREVLGEGRTPVPSRKELGFSTDDVILASFNQLYKIDPEVFEVWMRVLKEVPAAKIWMLRFSHAAEVYLKASAKKHGVDGDRIVFSNKFPKETELLAKGHADLFLDTPLFNAHTTGGDVLWAGVPILTLPGDNFASRVASGLVTSTESLPRLTIARNLEDYGDVAVRLCKNTKRRTAMAESLRSERERAPIFDTRKLTGNVEVAMRLMWDVHAAGEKPMHCIVRS</sequence>
<dbReference type="InterPro" id="IPR029489">
    <property type="entry name" value="OGT/SEC/SPY_C"/>
</dbReference>
<feature type="domain" description="O-GlcNAc transferase C-terminal" evidence="5">
    <location>
        <begin position="168"/>
        <end position="356"/>
    </location>
</feature>
<feature type="domain" description="O-GlcNAc transferase C-terminal" evidence="5">
    <location>
        <begin position="4"/>
        <end position="157"/>
    </location>
</feature>
<evidence type="ECO:0000256" key="2">
    <source>
        <dbReference type="ARBA" id="ARBA00022679"/>
    </source>
</evidence>
<gene>
    <name evidence="6" type="ORF">HAND1043_LOCUS16657</name>
</gene>
<evidence type="ECO:0000256" key="4">
    <source>
        <dbReference type="ARBA" id="ARBA00022803"/>
    </source>
</evidence>
<organism evidence="6">
    <name type="scientific">Hemiselmis andersenii</name>
    <name type="common">Cryptophyte alga</name>
    <dbReference type="NCBI Taxonomy" id="464988"/>
    <lineage>
        <taxon>Eukaryota</taxon>
        <taxon>Cryptophyceae</taxon>
        <taxon>Cryptomonadales</taxon>
        <taxon>Hemiselmidaceae</taxon>
        <taxon>Hemiselmis</taxon>
    </lineage>
</organism>